<dbReference type="Proteomes" id="UP000679950">
    <property type="component" value="Unassembled WGS sequence"/>
</dbReference>
<keyword evidence="2" id="KW-1185">Reference proteome</keyword>
<comment type="caution">
    <text evidence="1">The sequence shown here is derived from an EMBL/GenBank/DDBJ whole genome shotgun (WGS) entry which is preliminary data.</text>
</comment>
<dbReference type="EMBL" id="BORB01000071">
    <property type="protein sequence ID" value="GIN59921.1"/>
    <property type="molecule type" value="Genomic_DNA"/>
</dbReference>
<sequence length="93" mass="11184">MHSDHKNEPKPNFDFEFIDIQTVADYYEVNCETVKKWIMENRISGKQLVSGKYLVSKQEFEYLKTKRDQDNTEKDIRQLLGDDYSDDWEVELD</sequence>
<proteinExistence type="predicted"/>
<name>A0ABQ4KQZ7_9BACI</name>
<reference evidence="1 2" key="1">
    <citation type="submission" date="2021-03" db="EMBL/GenBank/DDBJ databases">
        <title>Antimicrobial resistance genes in bacteria isolated from Japanese honey, and their potential for conferring macrolide and lincosamide resistance in the American foulbrood pathogen Paenibacillus larvae.</title>
        <authorList>
            <person name="Okamoto M."/>
            <person name="Kumagai M."/>
            <person name="Kanamori H."/>
            <person name="Takamatsu D."/>
        </authorList>
    </citation>
    <scope>NUCLEOTIDE SEQUENCE [LARGE SCALE GENOMIC DNA]</scope>
    <source>
        <strain evidence="1 2">J8TS2</strain>
    </source>
</reference>
<evidence type="ECO:0000313" key="2">
    <source>
        <dbReference type="Proteomes" id="UP000679950"/>
    </source>
</evidence>
<protein>
    <recommendedName>
        <fullName evidence="3">Helix-turn-helix domain-containing protein</fullName>
    </recommendedName>
</protein>
<dbReference type="RefSeq" id="WP_246516985.1">
    <property type="nucleotide sequence ID" value="NZ_BORB01000071.1"/>
</dbReference>
<gene>
    <name evidence="1" type="ORF">J8TS2_42400</name>
</gene>
<evidence type="ECO:0000313" key="1">
    <source>
        <dbReference type="EMBL" id="GIN59921.1"/>
    </source>
</evidence>
<accession>A0ABQ4KQZ7</accession>
<organism evidence="1 2">
    <name type="scientific">Lederbergia ruris</name>
    <dbReference type="NCBI Taxonomy" id="217495"/>
    <lineage>
        <taxon>Bacteria</taxon>
        <taxon>Bacillati</taxon>
        <taxon>Bacillota</taxon>
        <taxon>Bacilli</taxon>
        <taxon>Bacillales</taxon>
        <taxon>Bacillaceae</taxon>
        <taxon>Lederbergia</taxon>
    </lineage>
</organism>
<evidence type="ECO:0008006" key="3">
    <source>
        <dbReference type="Google" id="ProtNLM"/>
    </source>
</evidence>